<dbReference type="InterPro" id="IPR022531">
    <property type="entry name" value="L_PA-C-like"/>
</dbReference>
<evidence type="ECO:0000256" key="19">
    <source>
        <dbReference type="ARBA" id="ARBA00034123"/>
    </source>
</evidence>
<feature type="compositionally biased region" description="Low complexity" evidence="21">
    <location>
        <begin position="1345"/>
        <end position="1357"/>
    </location>
</feature>
<evidence type="ECO:0000256" key="21">
    <source>
        <dbReference type="SAM" id="MobiDB-lite"/>
    </source>
</evidence>
<evidence type="ECO:0000256" key="12">
    <source>
        <dbReference type="ARBA" id="ARBA00022842"/>
    </source>
</evidence>
<evidence type="ECO:0000256" key="2">
    <source>
        <dbReference type="ARBA" id="ARBA00001946"/>
    </source>
</evidence>
<evidence type="ECO:0000256" key="5">
    <source>
        <dbReference type="ARBA" id="ARBA00004452"/>
    </source>
</evidence>
<evidence type="ECO:0000313" key="24">
    <source>
        <dbReference type="Proteomes" id="UP000201567"/>
    </source>
</evidence>
<comment type="function">
    <text evidence="20">RNA-dependent RNA polymerase, which is responsible for the replication and transcription of the viral RNA genome using antigenomic RNA as an intermediate. During transcription, synthesizes subgenomic RNAs and assures their capping by a cap-snatching mechanism, which involves the endonuclease activity cleaving the host capped pre-mRNAs. These short capped RNAs are then used as primers for viral transcription. The 3'-end of subgenomic mRNAs molecules are not polyadenylated. During replication, the polymerase binds the 5' and 3' vRNA extremities at distinct sites. In turn, significant conformational changes occur in the polymerase and in vRNA to initiate active RNA synthesis. As a consequence of the use of the same enzyme for both transcription and replication, these mechanisms need to be well coordinated.</text>
</comment>
<evidence type="ECO:0000256" key="13">
    <source>
        <dbReference type="ARBA" id="ARBA00022844"/>
    </source>
</evidence>
<evidence type="ECO:0000256" key="18">
    <source>
        <dbReference type="ARBA" id="ARBA00031012"/>
    </source>
</evidence>
<comment type="cofactor">
    <cofactor evidence="1">
        <name>Mn(2+)</name>
        <dbReference type="ChEBI" id="CHEBI:29035"/>
    </cofactor>
</comment>
<dbReference type="InterPro" id="IPR029124">
    <property type="entry name" value="L_protein_N"/>
</dbReference>
<keyword evidence="11" id="KW-1040">Host Golgi apparatus</keyword>
<evidence type="ECO:0000256" key="17">
    <source>
        <dbReference type="ARBA" id="ARBA00030436"/>
    </source>
</evidence>
<keyword evidence="12" id="KW-0460">Magnesium</keyword>
<protein>
    <recommendedName>
        <fullName evidence="7">RNA-directed RNA polymerase L</fullName>
        <ecNumber evidence="6">2.7.7.48</ecNumber>
    </recommendedName>
    <alternativeName>
        <fullName evidence="16">Large structural protein</fullName>
    </alternativeName>
    <alternativeName>
        <fullName evidence="18">Replicase</fullName>
    </alternativeName>
    <alternativeName>
        <fullName evidence="17">Transcriptase</fullName>
    </alternativeName>
</protein>
<dbReference type="GO" id="GO:0044423">
    <property type="term" value="C:virion component"/>
    <property type="evidence" value="ECO:0007669"/>
    <property type="project" value="UniProtKB-KW"/>
</dbReference>
<dbReference type="GO" id="GO:0003968">
    <property type="term" value="F:RNA-directed RNA polymerase activity"/>
    <property type="evidence" value="ECO:0007669"/>
    <property type="project" value="UniProtKB-KW"/>
</dbReference>
<evidence type="ECO:0000256" key="3">
    <source>
        <dbReference type="ARBA" id="ARBA00004136"/>
    </source>
</evidence>
<dbReference type="GO" id="GO:0006351">
    <property type="term" value="P:DNA-templated transcription"/>
    <property type="evidence" value="ECO:0007669"/>
    <property type="project" value="InterPro"/>
</dbReference>
<dbReference type="Pfam" id="PF12603">
    <property type="entry name" value="L_PA-C-like"/>
    <property type="match status" value="1"/>
</dbReference>
<evidence type="ECO:0000256" key="1">
    <source>
        <dbReference type="ARBA" id="ARBA00001936"/>
    </source>
</evidence>
<dbReference type="RefSeq" id="YP_009346026.1">
    <property type="nucleotide sequence ID" value="NC_033841.1"/>
</dbReference>
<dbReference type="EC" id="2.7.7.48" evidence="6"/>
<dbReference type="GO" id="GO:0016787">
    <property type="term" value="F:hydrolase activity"/>
    <property type="evidence" value="ECO:0007669"/>
    <property type="project" value="UniProtKB-KW"/>
</dbReference>
<dbReference type="Pfam" id="PF04196">
    <property type="entry name" value="Bunya_RdRp"/>
    <property type="match status" value="1"/>
</dbReference>
<keyword evidence="9" id="KW-0479">Metal-binding</keyword>
<evidence type="ECO:0000256" key="7">
    <source>
        <dbReference type="ARBA" id="ARBA00018602"/>
    </source>
</evidence>
<keyword evidence="23" id="KW-0548">Nucleotidyltransferase</keyword>
<keyword evidence="24" id="KW-1185">Reference proteome</keyword>
<evidence type="ECO:0000259" key="22">
    <source>
        <dbReference type="PROSITE" id="PS50525"/>
    </source>
</evidence>
<dbReference type="Pfam" id="PF15518">
    <property type="entry name" value="L_protein_N"/>
    <property type="match status" value="1"/>
</dbReference>
<keyword evidence="10" id="KW-0378">Hydrolase</keyword>
<keyword evidence="13" id="KW-0946">Virion</keyword>
<feature type="domain" description="RdRp catalytic" evidence="22">
    <location>
        <begin position="977"/>
        <end position="1178"/>
    </location>
</feature>
<keyword evidence="8" id="KW-0808">Transferase</keyword>
<dbReference type="EMBL" id="KX611403">
    <property type="protein sequence ID" value="API68900.1"/>
    <property type="molecule type" value="Genomic_RNA"/>
</dbReference>
<comment type="similarity">
    <text evidence="19">Belongs to the Bunyavirales RNA polymerase family.</text>
</comment>
<dbReference type="GO" id="GO:0039694">
    <property type="term" value="P:viral RNA genome replication"/>
    <property type="evidence" value="ECO:0007669"/>
    <property type="project" value="InterPro"/>
</dbReference>
<evidence type="ECO:0000256" key="8">
    <source>
        <dbReference type="ARBA" id="ARBA00022679"/>
    </source>
</evidence>
<accession>A0A1S5SHW3</accession>
<evidence type="ECO:0000256" key="14">
    <source>
        <dbReference type="ARBA" id="ARBA00023184"/>
    </source>
</evidence>
<dbReference type="GeneID" id="31079647"/>
<comment type="cofactor">
    <cofactor evidence="2">
        <name>Mg(2+)</name>
        <dbReference type="ChEBI" id="CHEBI:18420"/>
    </cofactor>
</comment>
<dbReference type="GO" id="GO:0044172">
    <property type="term" value="C:host cell endoplasmic reticulum-Golgi intermediate compartment"/>
    <property type="evidence" value="ECO:0007669"/>
    <property type="project" value="UniProtKB-SubCell"/>
</dbReference>
<dbReference type="GO" id="GO:0046872">
    <property type="term" value="F:metal ion binding"/>
    <property type="evidence" value="ECO:0007669"/>
    <property type="project" value="UniProtKB-KW"/>
</dbReference>
<evidence type="ECO:0000313" key="23">
    <source>
        <dbReference type="EMBL" id="API68900.1"/>
    </source>
</evidence>
<evidence type="ECO:0000256" key="4">
    <source>
        <dbReference type="ARBA" id="ARBA00004328"/>
    </source>
</evidence>
<evidence type="ECO:0000256" key="15">
    <source>
        <dbReference type="ARBA" id="ARBA00023211"/>
    </source>
</evidence>
<keyword evidence="15" id="KW-0464">Manganese</keyword>
<evidence type="ECO:0000256" key="20">
    <source>
        <dbReference type="ARBA" id="ARBA00046037"/>
    </source>
</evidence>
<dbReference type="GO" id="GO:0044177">
    <property type="term" value="C:host cell Golgi apparatus"/>
    <property type="evidence" value="ECO:0007669"/>
    <property type="project" value="UniProtKB-SubCell"/>
</dbReference>
<feature type="region of interest" description="Disordered" evidence="21">
    <location>
        <begin position="1331"/>
        <end position="1365"/>
    </location>
</feature>
<dbReference type="KEGG" id="vg:31079647"/>
<keyword evidence="14" id="KW-1038">Host endoplasmic reticulum</keyword>
<sequence>MEDILRRIENLDHDYMCPDLRHHEISFFNLELPTFEVKEDVDHVEIDLSPIPHSATSTIGSTIRDVMKVRSKEIPNIVHDMTVGHLCDGTDRKFSSVFPIKNDGFDSNSPDMIIQSQGGTCYVVEFTTNRGGEGACRVAAQTKISKYEIPCRNRSSDFRVVLIVIAVHRDGVWSNVDLTDDEVNELCYRFRLAVDIFETLKLKLAGMDEDDAEMTKMNRELTGIVSLINMDWEKTTRKFPMFKREVFEKFESTPVDEDYMSRMISRMLGECQDEMMKESFLDGKLTMEERIELNKKECNDAIDSYISEYMSNDFMRDETDPKSTIQIPPWLMYEGDRGKGLGSLGKVEVDSVHPMGKIWSKVVQSATLEEIERMYDDPLAELEFAMSDQTDRPDEKTRYHRVKVDLSYEELEYASCLGVRGKEHKDGAAQKEHRLRSKKAFSINHDVRDLEAFLNDNDRSMFRPTEDLYNILSEDWKLRQVAASIHQPTMVDREGGNEILDNHKEFMTTPLGSWTQMVSVIGAELSASVKQHVKPSFYIVKRLLNSPFYMLIKPTSSSGHIFVSFALDKAYWYSDLGQGRIFKSYIDCGGLLVTDFVSYKLSKLTNLCKTNSLVEAALNFWTEAYGFVPWNSVKITSTDRSSSAADVCQMVKFSMLTLLEDKAQTEELQTLMRYVMMEGFVSQPELPKPHKMIKKLPYILRSELQVLLLNRVFQSMRRVASRPFCIQKRAGQISWSSLFNPLSLSDVKDIQPVISSCYNGYFKNKEEETEPTVLSKMYKKIIELEHLCPDDDKYLGSGDPEDPKMHEFSRSYLKQCTEHAKQLLSRIHGTNFMKLIQDQIMREINSLTLERLATLKATSNFNDSWYEYKDISKERRYSRDKLIVKMSEFASTGSTLAIEKFEDCMRTIEDRGAMHICLFKKQQHGGLREIYVMGAEERIVQSIVEAIAKSIGSFFPSDTLCNPPNKVKIPETHGIRARKHCKGPVWTTATSDDAKKWNQGHFVTKFAMMLKEFTDPMWWPIIVRGCSMFTNKRMMMNVKFLDVLFSSKAMDIQDEFVQTAHKAFHGEINVPWMEAGKTYLTTKTGMMQGILHFTSSLLHTIHQEFIRSLTPKIFNQKVAPEMSYKIVVDMMQGSDDSSMIISFPSQDEMIIGKCKVAASISFRMKRKLGILLCIIKSEKGTTNTDFAMEYNSEFYFHSQHVRPTIRWVAASCSLPEVETLVARQEEAANLLTSVTEGGGSFSLASCIQQSQCTIHYMLMGMGVSELFYEYRKAVLRWKDPGLGFFLLDNPYAAGLGGFRYNLYKAITCTDLQKIYAYFMKKVRKNIVETIEEEDEESNSDTEDAGSQVSGSSSGSSSTLEPEACSVSPGGALILSSSLKWGSREKFRKLRERLKIPQDWADRINENPVILYRAPQTGEEIILRIAEKIHSPGVVSSLSSGNSVAKVMASAVYFLSAAIFQDSGNPEFSILGSTKYSLLHKMAMYEGFGNGNNITKEDILFLFPNVEELQNLDSVVFNRGRIDYAHRINQREATQTRVIVFEEHHNFKVAAEKLVSDKWFGTQKSKLGGAAFSHEWERLKAVIPWLADNPNETLDQSPLRSHIQIKNFFARMENKARVVRITGAPVKKRSGVSKMAMVIRDNFVKCGYLRDVDDSIGMERSSASEVMKHFLFCTLQGPYTDEDKKQTCLRLFQELPEIIIKDSDKKTRSNVLGIFQHWANSPEGTLKKIESAGAGTIGGFVCPQKPFKDKEGKIRYKGDGVWRGTMDGHQIQIDITSSDTSVTYITGVTIQDSCSVWDIGPSIRAWAEDAGISNSVDVARRKRHNKPRYWLFDFRPFGADKPYGAPIFVTRGRLSEISVMRESDLKLKVRRSTINLYVKDQGRDMHVLSYTAHDNDLSPLVVRNSTDKSVQNVLASFQKEPSRSWYRCEALQVPFLNVILDLAEGKRQIKSIDSERLSQIIKICTESCLRSKIGSAFQYVPGSSGAPLAIDIDSIMNLVLEETNIESFERVAKGIAEDLEGSYMSDKFDFTDIDLFGPAHYKENMDLTMVSHPLMDDFINSLISLSTRRDIRKVLETGMCTKRDEVMFKLLFRSLGRDPESVRVEYHFPSYDEEVDEDMIG</sequence>
<evidence type="ECO:0000256" key="10">
    <source>
        <dbReference type="ARBA" id="ARBA00022801"/>
    </source>
</evidence>
<evidence type="ECO:0000256" key="6">
    <source>
        <dbReference type="ARBA" id="ARBA00012494"/>
    </source>
</evidence>
<evidence type="ECO:0000256" key="16">
    <source>
        <dbReference type="ARBA" id="ARBA00030285"/>
    </source>
</evidence>
<organism evidence="23 24">
    <name type="scientific">Urucuri virus</name>
    <dbReference type="NCBI Taxonomy" id="1926502"/>
    <lineage>
        <taxon>Viruses</taxon>
        <taxon>Riboviria</taxon>
        <taxon>Orthornavirae</taxon>
        <taxon>Negarnaviricota</taxon>
        <taxon>Polyploviricotina</taxon>
        <taxon>Bunyaviricetes</taxon>
        <taxon>Hareavirales</taxon>
        <taxon>Phenuiviridae</taxon>
        <taxon>Phlebovirus</taxon>
        <taxon>Phlebovirus urucuriense</taxon>
    </lineage>
</organism>
<name>A0A1S5SHW3_9VIRU</name>
<evidence type="ECO:0000256" key="9">
    <source>
        <dbReference type="ARBA" id="ARBA00022723"/>
    </source>
</evidence>
<reference evidence="23 24" key="1">
    <citation type="journal article" date="2017" name="J. Gen. Virol.">
        <title>Characterization of the Bujaru, Frijoles and Tapara antigenic complexes into the Sandfly Fever group and two unclassified phleboviruses from Brazil.</title>
        <authorList>
            <person name="Vasconcelos P.F."/>
            <person name="Nunes Neto J.P."/>
            <person name="de Souza W.M."/>
            <person name="Acrani G.O."/>
            <person name="Romeiro M.F."/>
            <person name="Fumagalli M.J."/>
            <person name="Vieira C.L."/>
            <person name="Medeiros D.B."/>
            <person name="de Lima J.A."/>
            <person name="de Lima C.P."/>
            <person name="Cardoso J.F."/>
            <person name="Rodrigues S.G."/>
            <person name="Figueiredo L.T."/>
            <person name="da Silva S.P."/>
            <person name="Tesh R."/>
            <person name="Nunes M.R."/>
            <person name="Vasconcelos P.F."/>
        </authorList>
    </citation>
    <scope>NUCLEOTIDE SEQUENCE [LARGE SCALE GENOMIC DNA]</scope>
    <source>
        <strain evidence="23 24">BeAn100049</strain>
    </source>
</reference>
<dbReference type="PROSITE" id="PS50525">
    <property type="entry name" value="RDRP_SSRNA_NEG_SEG"/>
    <property type="match status" value="1"/>
</dbReference>
<feature type="compositionally biased region" description="Acidic residues" evidence="21">
    <location>
        <begin position="1331"/>
        <end position="1343"/>
    </location>
</feature>
<dbReference type="InterPro" id="IPR007099">
    <property type="entry name" value="RNA-dir_pol_NSvirus"/>
</dbReference>
<dbReference type="InterPro" id="IPR007322">
    <property type="entry name" value="RNA_pol_bunyavir"/>
</dbReference>
<proteinExistence type="inferred from homology"/>
<evidence type="ECO:0000256" key="11">
    <source>
        <dbReference type="ARBA" id="ARBA00022812"/>
    </source>
</evidence>
<keyword evidence="23" id="KW-0696">RNA-directed RNA polymerase</keyword>
<comment type="subcellular location">
    <subcellularLocation>
        <location evidence="3">Host Golgi apparatus</location>
    </subcellularLocation>
    <subcellularLocation>
        <location evidence="5">Host endoplasmic reticulum-Golgi intermediate compartment</location>
    </subcellularLocation>
    <subcellularLocation>
        <location evidence="4">Virion</location>
    </subcellularLocation>
</comment>
<dbReference type="Proteomes" id="UP000201567">
    <property type="component" value="Genome"/>
</dbReference>